<reference evidence="1" key="2">
    <citation type="journal article" date="2015" name="Fish Shellfish Immunol.">
        <title>Early steps in the European eel (Anguilla anguilla)-Vibrio vulnificus interaction in the gills: Role of the RtxA13 toxin.</title>
        <authorList>
            <person name="Callol A."/>
            <person name="Pajuelo D."/>
            <person name="Ebbesson L."/>
            <person name="Teles M."/>
            <person name="MacKenzie S."/>
            <person name="Amaro C."/>
        </authorList>
    </citation>
    <scope>NUCLEOTIDE SEQUENCE</scope>
</reference>
<organism evidence="1">
    <name type="scientific">Anguilla anguilla</name>
    <name type="common">European freshwater eel</name>
    <name type="synonym">Muraena anguilla</name>
    <dbReference type="NCBI Taxonomy" id="7936"/>
    <lineage>
        <taxon>Eukaryota</taxon>
        <taxon>Metazoa</taxon>
        <taxon>Chordata</taxon>
        <taxon>Craniata</taxon>
        <taxon>Vertebrata</taxon>
        <taxon>Euteleostomi</taxon>
        <taxon>Actinopterygii</taxon>
        <taxon>Neopterygii</taxon>
        <taxon>Teleostei</taxon>
        <taxon>Anguilliformes</taxon>
        <taxon>Anguillidae</taxon>
        <taxon>Anguilla</taxon>
    </lineage>
</organism>
<sequence length="28" mass="3166">MFEMCFFKSKSGGFICPLERGSFTQTSV</sequence>
<evidence type="ECO:0000313" key="1">
    <source>
        <dbReference type="EMBL" id="JAH48425.1"/>
    </source>
</evidence>
<name>A0A0E9T673_ANGAN</name>
<accession>A0A0E9T673</accession>
<proteinExistence type="predicted"/>
<protein>
    <submittedName>
        <fullName evidence="1">Uncharacterized protein</fullName>
    </submittedName>
</protein>
<reference evidence="1" key="1">
    <citation type="submission" date="2014-11" db="EMBL/GenBank/DDBJ databases">
        <authorList>
            <person name="Amaro Gonzalez C."/>
        </authorList>
    </citation>
    <scope>NUCLEOTIDE SEQUENCE</scope>
</reference>
<dbReference type="AlphaFoldDB" id="A0A0E9T673"/>
<dbReference type="EMBL" id="GBXM01060152">
    <property type="protein sequence ID" value="JAH48425.1"/>
    <property type="molecule type" value="Transcribed_RNA"/>
</dbReference>